<keyword evidence="4" id="KW-1185">Reference proteome</keyword>
<feature type="region of interest" description="Disordered" evidence="1">
    <location>
        <begin position="274"/>
        <end position="316"/>
    </location>
</feature>
<dbReference type="Proteomes" id="UP000244406">
    <property type="component" value="Unassembled WGS sequence"/>
</dbReference>
<keyword evidence="2" id="KW-0812">Transmembrane</keyword>
<dbReference type="EMBL" id="PKFP01000003">
    <property type="protein sequence ID" value="PVH15437.1"/>
    <property type="molecule type" value="Genomic_DNA"/>
</dbReference>
<dbReference type="RefSeq" id="XP_025336377.1">
    <property type="nucleotide sequence ID" value="XM_025481759.1"/>
</dbReference>
<feature type="compositionally biased region" description="Polar residues" evidence="1">
    <location>
        <begin position="355"/>
        <end position="364"/>
    </location>
</feature>
<comment type="caution">
    <text evidence="3">The sequence shown here is derived from an EMBL/GenBank/DDBJ whole genome shotgun (WGS) entry which is preliminary data.</text>
</comment>
<organism evidence="3 4">
    <name type="scientific">Candidozyma duobushaemuli</name>
    <dbReference type="NCBI Taxonomy" id="1231522"/>
    <lineage>
        <taxon>Eukaryota</taxon>
        <taxon>Fungi</taxon>
        <taxon>Dikarya</taxon>
        <taxon>Ascomycota</taxon>
        <taxon>Saccharomycotina</taxon>
        <taxon>Pichiomycetes</taxon>
        <taxon>Metschnikowiaceae</taxon>
        <taxon>Candidozyma</taxon>
    </lineage>
</organism>
<dbReference type="GeneID" id="37003277"/>
<feature type="compositionally biased region" description="Polar residues" evidence="1">
    <location>
        <begin position="429"/>
        <end position="467"/>
    </location>
</feature>
<sequence length="524" mass="57635">MKFNFDKSNFKDKIRWLQPHVCMLTILSIMAGIVISLPLLHCEFGPIDVPRYLLSISENNSTSNEFTNLVSDIYYQHLDKYLEGNSRLVFVVPRIKVGYNSVMVTYRHGVSEDPKSLESVDGATFQTTRGMKLKKANSLVEYSHHQPSNANVTLLLRDGIDIFDYKGYPSHSLTDKLIIHKGFRFGFILTFSLAIVALGCHAVMENNITRIAFTTTLALMAIMNLAMMFSGISIHATAKSLLLAANTAATVVYILIIGASILFLFSYGDLGKEKKPKKDNQSEGNQDTLHTKLSTTEMQNEATPQRSASNSTLGSASKLAPEIKMINSASSGEKKSESSLSSGGRLRRFAISNNQGYEVSSGQPEQLDGEVPRNTPENAGGDSPTKNEDIVKGSPQDVSSSRYSCSDEKASEKSVPLIKYRSLTHSRSTKSNYGNSTSIPSEQTSNGSEFNFNGVQLERQTGSNASGLSKKESGPKNAIAEKPDDVEDSKVQDRRSIPTDFSSFEMSDTPKNNRSLFKESMEDN</sequence>
<feature type="transmembrane region" description="Helical" evidence="2">
    <location>
        <begin position="21"/>
        <end position="40"/>
    </location>
</feature>
<dbReference type="AlphaFoldDB" id="A0A2V1AAN1"/>
<feature type="compositionally biased region" description="Polar residues" evidence="1">
    <location>
        <begin position="499"/>
        <end position="515"/>
    </location>
</feature>
<feature type="compositionally biased region" description="Basic and acidic residues" evidence="1">
    <location>
        <begin position="469"/>
        <end position="497"/>
    </location>
</feature>
<accession>A0A2V1AAN1</accession>
<dbReference type="VEuPathDB" id="FungiDB:CXQ87_003277"/>
<evidence type="ECO:0000313" key="3">
    <source>
        <dbReference type="EMBL" id="PVH15437.1"/>
    </source>
</evidence>
<keyword evidence="2" id="KW-1133">Transmembrane helix</keyword>
<feature type="region of interest" description="Disordered" evidence="1">
    <location>
        <begin position="355"/>
        <end position="524"/>
    </location>
</feature>
<reference evidence="3 4" key="1">
    <citation type="submission" date="2017-12" db="EMBL/GenBank/DDBJ databases">
        <title>Genome Sequence of the Amphotericin B-resistant Candida duobushaemulonii strain, B09383.</title>
        <authorList>
            <person name="Chow N.A."/>
            <person name="Gade L."/>
            <person name="Batra D."/>
            <person name="Rowe L.A."/>
            <person name="Loparev V.N."/>
            <person name="Litvintseva A.P."/>
        </authorList>
    </citation>
    <scope>NUCLEOTIDE SEQUENCE [LARGE SCALE GENOMIC DNA]</scope>
    <source>
        <strain evidence="3 4">B09383</strain>
    </source>
</reference>
<evidence type="ECO:0000313" key="4">
    <source>
        <dbReference type="Proteomes" id="UP000244406"/>
    </source>
</evidence>
<feature type="compositionally biased region" description="Polar residues" evidence="1">
    <location>
        <begin position="282"/>
        <end position="315"/>
    </location>
</feature>
<protein>
    <submittedName>
        <fullName evidence="3">Uncharacterized protein</fullName>
    </submittedName>
</protein>
<feature type="transmembrane region" description="Helical" evidence="2">
    <location>
        <begin position="248"/>
        <end position="268"/>
    </location>
</feature>
<feature type="transmembrane region" description="Helical" evidence="2">
    <location>
        <begin position="185"/>
        <end position="204"/>
    </location>
</feature>
<evidence type="ECO:0000256" key="1">
    <source>
        <dbReference type="SAM" id="MobiDB-lite"/>
    </source>
</evidence>
<evidence type="ECO:0000256" key="2">
    <source>
        <dbReference type="SAM" id="Phobius"/>
    </source>
</evidence>
<feature type="transmembrane region" description="Helical" evidence="2">
    <location>
        <begin position="211"/>
        <end position="236"/>
    </location>
</feature>
<keyword evidence="2" id="KW-0472">Membrane</keyword>
<proteinExistence type="predicted"/>
<gene>
    <name evidence="3" type="ORF">CXQ87_003277</name>
</gene>
<name>A0A2V1AAN1_9ASCO</name>